<dbReference type="Proteomes" id="UP000325755">
    <property type="component" value="Chromosome"/>
</dbReference>
<dbReference type="InterPro" id="IPR001279">
    <property type="entry name" value="Metallo-B-lactamas"/>
</dbReference>
<gene>
    <name evidence="2" type="ORF">F6R98_07935</name>
</gene>
<dbReference type="GO" id="GO:0016787">
    <property type="term" value="F:hydrolase activity"/>
    <property type="evidence" value="ECO:0007669"/>
    <property type="project" value="UniProtKB-KW"/>
</dbReference>
<evidence type="ECO:0000313" key="3">
    <source>
        <dbReference type="Proteomes" id="UP000325755"/>
    </source>
</evidence>
<dbReference type="InterPro" id="IPR036866">
    <property type="entry name" value="RibonucZ/Hydroxyglut_hydro"/>
</dbReference>
<dbReference type="NCBIfam" id="NF041809">
    <property type="entry name" value="Avs1a"/>
    <property type="match status" value="1"/>
</dbReference>
<dbReference type="SUPFAM" id="SSF56281">
    <property type="entry name" value="Metallo-hydrolase/oxidoreductase"/>
    <property type="match status" value="1"/>
</dbReference>
<feature type="domain" description="Metallo-beta-lactamase" evidence="1">
    <location>
        <begin position="12"/>
        <end position="97"/>
    </location>
</feature>
<evidence type="ECO:0000259" key="1">
    <source>
        <dbReference type="Pfam" id="PF00753"/>
    </source>
</evidence>
<keyword evidence="3" id="KW-1185">Reference proteome</keyword>
<organism evidence="2 3">
    <name type="scientific">Candidatus Methylospira mobilis</name>
    <dbReference type="NCBI Taxonomy" id="1808979"/>
    <lineage>
        <taxon>Bacteria</taxon>
        <taxon>Pseudomonadati</taxon>
        <taxon>Pseudomonadota</taxon>
        <taxon>Gammaproteobacteria</taxon>
        <taxon>Methylococcales</taxon>
        <taxon>Methylococcaceae</taxon>
        <taxon>Candidatus Methylospira</taxon>
    </lineage>
</organism>
<sequence>MPYLKMYPAKNGDAFLITENMTKPTAILIDGGYAATFQTYIAPDITHLKQLGYSLDLVVATHIDADHIAGLLEFFKLNGNSQAPKIIGVKNVWHNSLRSFAPTSEADVNLTLDDKDLLVEIRRRGYPMPAGIEVEPVEISARQGSSLAALLLGGGYRWNTGDGTQSINSSETSLFELQSDIRLRVIGPSVIRLEELQRSWITELQRMSFTGKIGPNDVFDDAFEFLCAFEDLRAAVGSEPTAISASINRCLDQAYQADNSVTNGSSIALIIEVGASRLLFLGDSWAEDIEAAIRTLPKATFPMIFDAIKISHHGSLHNTSPALLELIDSPIFLISSSGERHNHPDLEVLKEIVDRPSAFRRHMYFNYTTPASQKMCNYTDKSGAEFSIYEDATDWIKIGVSQQ</sequence>
<dbReference type="Gene3D" id="3.60.15.10">
    <property type="entry name" value="Ribonuclease Z/Hydroxyacylglutathione hydrolase-like"/>
    <property type="match status" value="1"/>
</dbReference>
<dbReference type="PANTHER" id="PTHR30619:SF1">
    <property type="entry name" value="RECOMBINATION PROTEIN 2"/>
    <property type="match status" value="1"/>
</dbReference>
<dbReference type="InParanoid" id="A0A5Q0BLB3"/>
<reference evidence="2 3" key="1">
    <citation type="submission" date="2019-09" db="EMBL/GenBank/DDBJ databases">
        <title>Ecophysiology of the spiral-shaped methanotroph Methylospira mobilis as revealed by the complete genome sequence.</title>
        <authorList>
            <person name="Oshkin I.Y."/>
            <person name="Dedysh S.N."/>
            <person name="Miroshnikov K."/>
            <person name="Danilova O.V."/>
            <person name="Hakobyan A."/>
            <person name="Liesack W."/>
        </authorList>
    </citation>
    <scope>NUCLEOTIDE SEQUENCE [LARGE SCALE GENOMIC DNA]</scope>
    <source>
        <strain evidence="2 3">Shm1</strain>
    </source>
</reference>
<dbReference type="Pfam" id="PF00753">
    <property type="entry name" value="Lactamase_B"/>
    <property type="match status" value="1"/>
</dbReference>
<dbReference type="InterPro" id="IPR052159">
    <property type="entry name" value="Competence_DNA_uptake"/>
</dbReference>
<keyword evidence="2" id="KW-0378">Hydrolase</keyword>
<protein>
    <submittedName>
        <fullName evidence="2">MBL fold metallo-hydrolase</fullName>
    </submittedName>
</protein>
<proteinExistence type="predicted"/>
<dbReference type="PANTHER" id="PTHR30619">
    <property type="entry name" value="DNA INTERNALIZATION/COMPETENCE PROTEIN COMEC/REC2"/>
    <property type="match status" value="1"/>
</dbReference>
<evidence type="ECO:0000313" key="2">
    <source>
        <dbReference type="EMBL" id="QFY42556.1"/>
    </source>
</evidence>
<dbReference type="KEGG" id="mmob:F6R98_07935"/>
<dbReference type="AlphaFoldDB" id="A0A5Q0BLB3"/>
<dbReference type="EMBL" id="CP044205">
    <property type="protein sequence ID" value="QFY42556.1"/>
    <property type="molecule type" value="Genomic_DNA"/>
</dbReference>
<accession>A0A5Q0BLB3</accession>
<dbReference type="RefSeq" id="WP_153248552.1">
    <property type="nucleotide sequence ID" value="NZ_CP044205.1"/>
</dbReference>
<name>A0A5Q0BLB3_9GAMM</name>
<dbReference type="OrthoDB" id="418728at2"/>